<dbReference type="RefSeq" id="WP_096206440.1">
    <property type="nucleotide sequence ID" value="NZ_FZMP01000196.1"/>
</dbReference>
<dbReference type="InterPro" id="IPR006675">
    <property type="entry name" value="HDIG_dom"/>
</dbReference>
<proteinExistence type="predicted"/>
<dbReference type="EMBL" id="FZMP01000196">
    <property type="protein sequence ID" value="SNQ61803.1"/>
    <property type="molecule type" value="Genomic_DNA"/>
</dbReference>
<dbReference type="AlphaFoldDB" id="A0A284VRH8"/>
<evidence type="ECO:0000313" key="2">
    <source>
        <dbReference type="EMBL" id="SNQ61803.1"/>
    </source>
</evidence>
<sequence length="116" mass="12824">MRLLEINWCAQKRGTSIRVDVDAVFSGGLLHDIGRSKTHGIDHAVKGAGIALENGLGEKIVNINEEKVVAHADNLVSGSRVGTMDELLLTLREKLFDEKIIKRFIELNNEINSMIC</sequence>
<dbReference type="Proteomes" id="UP000218615">
    <property type="component" value="Unassembled WGS sequence"/>
</dbReference>
<gene>
    <name evidence="2" type="ORF">MNV_50062</name>
</gene>
<dbReference type="CDD" id="cd00077">
    <property type="entry name" value="HDc"/>
    <property type="match status" value="1"/>
</dbReference>
<dbReference type="InterPro" id="IPR003607">
    <property type="entry name" value="HD/PDEase_dom"/>
</dbReference>
<dbReference type="Gene3D" id="1.10.3210.10">
    <property type="entry name" value="Hypothetical protein af1432"/>
    <property type="match status" value="1"/>
</dbReference>
<evidence type="ECO:0000313" key="3">
    <source>
        <dbReference type="Proteomes" id="UP000218615"/>
    </source>
</evidence>
<dbReference type="NCBIfam" id="TIGR00277">
    <property type="entry name" value="HDIG"/>
    <property type="match status" value="1"/>
</dbReference>
<feature type="domain" description="HD" evidence="1">
    <location>
        <begin position="14"/>
        <end position="68"/>
    </location>
</feature>
<keyword evidence="3" id="KW-1185">Reference proteome</keyword>
<dbReference type="SUPFAM" id="SSF109604">
    <property type="entry name" value="HD-domain/PDEase-like"/>
    <property type="match status" value="1"/>
</dbReference>
<reference evidence="3" key="1">
    <citation type="submission" date="2017-06" db="EMBL/GenBank/DDBJ databases">
        <authorList>
            <person name="Cremers G."/>
        </authorList>
    </citation>
    <scope>NUCLEOTIDE SEQUENCE [LARGE SCALE GENOMIC DNA]</scope>
</reference>
<dbReference type="OrthoDB" id="52832at2157"/>
<accession>A0A284VRH8</accession>
<dbReference type="Pfam" id="PF01966">
    <property type="entry name" value="HD"/>
    <property type="match status" value="1"/>
</dbReference>
<organism evidence="2 3">
    <name type="scientific">Candidatus Methanoperedens nitratireducens</name>
    <dbReference type="NCBI Taxonomy" id="1392998"/>
    <lineage>
        <taxon>Archaea</taxon>
        <taxon>Methanobacteriati</taxon>
        <taxon>Methanobacteriota</taxon>
        <taxon>Stenosarchaea group</taxon>
        <taxon>Methanomicrobia</taxon>
        <taxon>Methanosarcinales</taxon>
        <taxon>ANME-2 cluster</taxon>
        <taxon>Candidatus Methanoperedentaceae</taxon>
        <taxon>Candidatus Methanoperedens</taxon>
    </lineage>
</organism>
<name>A0A284VRH8_9EURY</name>
<protein>
    <recommendedName>
        <fullName evidence="1">HD domain-containing protein</fullName>
    </recommendedName>
</protein>
<dbReference type="InterPro" id="IPR006674">
    <property type="entry name" value="HD_domain"/>
</dbReference>
<evidence type="ECO:0000259" key="1">
    <source>
        <dbReference type="Pfam" id="PF01966"/>
    </source>
</evidence>